<dbReference type="Proteomes" id="UP001374535">
    <property type="component" value="Chromosome 5"/>
</dbReference>
<keyword evidence="2" id="KW-1185">Reference proteome</keyword>
<name>A0AAQ3RVV0_VIGMU</name>
<evidence type="ECO:0000313" key="2">
    <source>
        <dbReference type="Proteomes" id="UP001374535"/>
    </source>
</evidence>
<protein>
    <submittedName>
        <fullName evidence="1">Uncharacterized protein</fullName>
    </submittedName>
</protein>
<accession>A0AAQ3RVV0</accession>
<dbReference type="EMBL" id="CP144696">
    <property type="protein sequence ID" value="WVZ09804.1"/>
    <property type="molecule type" value="Genomic_DNA"/>
</dbReference>
<proteinExistence type="predicted"/>
<reference evidence="1 2" key="1">
    <citation type="journal article" date="2023" name="Life. Sci Alliance">
        <title>Evolutionary insights into 3D genome organization and epigenetic landscape of Vigna mungo.</title>
        <authorList>
            <person name="Junaid A."/>
            <person name="Singh B."/>
            <person name="Bhatia S."/>
        </authorList>
    </citation>
    <scope>NUCLEOTIDE SEQUENCE [LARGE SCALE GENOMIC DNA]</scope>
    <source>
        <strain evidence="1">Urdbean</strain>
    </source>
</reference>
<dbReference type="AlphaFoldDB" id="A0AAQ3RVV0"/>
<sequence length="115" mass="12794">MSSSVIKLGIGNNAEIVFFFRWSREVEIYEAFFETSGIIGSGGRRRYHVRSLMATQSLTRPKYLTTKGAFEDFTIVTRTFANASVTAQCAGRSKRLLATLALVLSANTSELDLFQ</sequence>
<evidence type="ECO:0000313" key="1">
    <source>
        <dbReference type="EMBL" id="WVZ09804.1"/>
    </source>
</evidence>
<organism evidence="1 2">
    <name type="scientific">Vigna mungo</name>
    <name type="common">Black gram</name>
    <name type="synonym">Phaseolus mungo</name>
    <dbReference type="NCBI Taxonomy" id="3915"/>
    <lineage>
        <taxon>Eukaryota</taxon>
        <taxon>Viridiplantae</taxon>
        <taxon>Streptophyta</taxon>
        <taxon>Embryophyta</taxon>
        <taxon>Tracheophyta</taxon>
        <taxon>Spermatophyta</taxon>
        <taxon>Magnoliopsida</taxon>
        <taxon>eudicotyledons</taxon>
        <taxon>Gunneridae</taxon>
        <taxon>Pentapetalae</taxon>
        <taxon>rosids</taxon>
        <taxon>fabids</taxon>
        <taxon>Fabales</taxon>
        <taxon>Fabaceae</taxon>
        <taxon>Papilionoideae</taxon>
        <taxon>50 kb inversion clade</taxon>
        <taxon>NPAAA clade</taxon>
        <taxon>indigoferoid/millettioid clade</taxon>
        <taxon>Phaseoleae</taxon>
        <taxon>Vigna</taxon>
    </lineage>
</organism>
<gene>
    <name evidence="1" type="ORF">V8G54_014334</name>
</gene>